<evidence type="ECO:0000256" key="10">
    <source>
        <dbReference type="ARBA" id="ARBA00022723"/>
    </source>
</evidence>
<evidence type="ECO:0000256" key="6">
    <source>
        <dbReference type="ARBA" id="ARBA00022448"/>
    </source>
</evidence>
<keyword evidence="10" id="KW-0479">Metal-binding</keyword>
<dbReference type="InterPro" id="IPR028189">
    <property type="entry name" value="Nitr_red_alph_N"/>
</dbReference>
<keyword evidence="12" id="KW-0560">Oxidoreductase</keyword>
<evidence type="ECO:0000256" key="2">
    <source>
        <dbReference type="ARBA" id="ARBA00001966"/>
    </source>
</evidence>
<dbReference type="InterPro" id="IPR006657">
    <property type="entry name" value="MoPterin_dinucl-bd_dom"/>
</dbReference>
<dbReference type="SUPFAM" id="SSF53706">
    <property type="entry name" value="Formate dehydrogenase/DMSO reductase, domains 1-3"/>
    <property type="match status" value="1"/>
</dbReference>
<keyword evidence="14" id="KW-0411">Iron-sulfur</keyword>
<dbReference type="AlphaFoldDB" id="A0A1H2WXA6"/>
<comment type="similarity">
    <text evidence="4">Belongs to the prokaryotic molybdopterin-containing oxidoreductase family.</text>
</comment>
<dbReference type="GO" id="GO:0045333">
    <property type="term" value="P:cellular respiration"/>
    <property type="evidence" value="ECO:0007669"/>
    <property type="project" value="UniProtKB-ARBA"/>
</dbReference>
<dbReference type="InterPro" id="IPR027467">
    <property type="entry name" value="MopterinOxRdtase_cofactor_BS"/>
</dbReference>
<evidence type="ECO:0000256" key="16">
    <source>
        <dbReference type="ARBA" id="ARBA00023136"/>
    </source>
</evidence>
<evidence type="ECO:0000256" key="17">
    <source>
        <dbReference type="ARBA" id="ARBA00048294"/>
    </source>
</evidence>
<dbReference type="OrthoDB" id="9759518at2"/>
<dbReference type="EMBL" id="FNNI01000003">
    <property type="protein sequence ID" value="SDW85201.1"/>
    <property type="molecule type" value="Genomic_DNA"/>
</dbReference>
<dbReference type="Pfam" id="PF00384">
    <property type="entry name" value="Molybdopterin"/>
    <property type="match status" value="1"/>
</dbReference>
<dbReference type="CDD" id="cd02776">
    <property type="entry name" value="MopB_CT_Nitrate-R-NarG-like"/>
    <property type="match status" value="1"/>
</dbReference>
<comment type="subcellular location">
    <subcellularLocation>
        <location evidence="3">Cell membrane</location>
        <topology evidence="3">Peripheral membrane protein</topology>
    </subcellularLocation>
</comment>
<dbReference type="NCBIfam" id="TIGR01580">
    <property type="entry name" value="narG"/>
    <property type="match status" value="1"/>
</dbReference>
<dbReference type="GO" id="GO:0042128">
    <property type="term" value="P:nitrate assimilation"/>
    <property type="evidence" value="ECO:0007669"/>
    <property type="project" value="UniProtKB-KW"/>
</dbReference>
<dbReference type="EC" id="1.7.5.1" evidence="5"/>
<dbReference type="InterPro" id="IPR050123">
    <property type="entry name" value="Prok_molybdopt-oxidoreductase"/>
</dbReference>
<dbReference type="PROSITE" id="PS00490">
    <property type="entry name" value="MOLYBDOPTERIN_PROK_2"/>
    <property type="match status" value="1"/>
</dbReference>
<proteinExistence type="inferred from homology"/>
<comment type="cofactor">
    <cofactor evidence="2">
        <name>[4Fe-4S] cluster</name>
        <dbReference type="ChEBI" id="CHEBI:49883"/>
    </cofactor>
</comment>
<dbReference type="FunFam" id="3.40.50.12440:FF:000001">
    <property type="entry name" value="Nitrate reductase subunit alpha"/>
    <property type="match status" value="1"/>
</dbReference>
<dbReference type="InterPro" id="IPR044906">
    <property type="entry name" value="Nitr_red_alph_N_sf"/>
</dbReference>
<evidence type="ECO:0000256" key="13">
    <source>
        <dbReference type="ARBA" id="ARBA00023004"/>
    </source>
</evidence>
<dbReference type="InterPro" id="IPR037943">
    <property type="entry name" value="MopB_CT_Nitrate-R-NarG-like"/>
</dbReference>
<keyword evidence="16" id="KW-0472">Membrane</keyword>
<dbReference type="GO" id="GO:0005886">
    <property type="term" value="C:plasma membrane"/>
    <property type="evidence" value="ECO:0007669"/>
    <property type="project" value="UniProtKB-SubCell"/>
</dbReference>
<evidence type="ECO:0000256" key="5">
    <source>
        <dbReference type="ARBA" id="ARBA00012500"/>
    </source>
</evidence>
<keyword evidence="9" id="KW-0500">Molybdenum</keyword>
<keyword evidence="7" id="KW-1003">Cell membrane</keyword>
<evidence type="ECO:0000256" key="1">
    <source>
        <dbReference type="ARBA" id="ARBA00001942"/>
    </source>
</evidence>
<dbReference type="InterPro" id="IPR009010">
    <property type="entry name" value="Asp_de-COase-like_dom_sf"/>
</dbReference>
<feature type="domain" description="4Fe-4S Mo/W bis-MGD-type" evidence="18">
    <location>
        <begin position="43"/>
        <end position="107"/>
    </location>
</feature>
<dbReference type="SUPFAM" id="SSF50692">
    <property type="entry name" value="ADC-like"/>
    <property type="match status" value="1"/>
</dbReference>
<dbReference type="PROSITE" id="PS00551">
    <property type="entry name" value="MOLYBDOPTERIN_PROK_1"/>
    <property type="match status" value="1"/>
</dbReference>
<dbReference type="InterPro" id="IPR006468">
    <property type="entry name" value="NarG"/>
</dbReference>
<dbReference type="GO" id="GO:0043546">
    <property type="term" value="F:molybdopterin cofactor binding"/>
    <property type="evidence" value="ECO:0007669"/>
    <property type="project" value="InterPro"/>
</dbReference>
<evidence type="ECO:0000313" key="20">
    <source>
        <dbReference type="Proteomes" id="UP000198500"/>
    </source>
</evidence>
<dbReference type="SMART" id="SM00926">
    <property type="entry name" value="Molybdop_Fe4S4"/>
    <property type="match status" value="1"/>
</dbReference>
<dbReference type="GO" id="GO:0160182">
    <property type="term" value="F:nitrate reductase (quinone) activity"/>
    <property type="evidence" value="ECO:0007669"/>
    <property type="project" value="UniProtKB-EC"/>
</dbReference>
<dbReference type="InterPro" id="IPR006656">
    <property type="entry name" value="Mopterin_OxRdtase"/>
</dbReference>
<keyword evidence="6" id="KW-0813">Transport</keyword>
<reference evidence="19 20" key="1">
    <citation type="submission" date="2016-10" db="EMBL/GenBank/DDBJ databases">
        <authorList>
            <person name="de Groot N.N."/>
        </authorList>
    </citation>
    <scope>NUCLEOTIDE SEQUENCE [LARGE SCALE GENOMIC DNA]</scope>
    <source>
        <strain evidence="19 20">DSM 19219</strain>
    </source>
</reference>
<name>A0A1H2WXA6_9GAMM</name>
<dbReference type="Gene3D" id="4.10.1200.10">
    <property type="entry name" value="nitrate reductase tail"/>
    <property type="match status" value="1"/>
</dbReference>
<dbReference type="Pfam" id="PF01568">
    <property type="entry name" value="Molydop_binding"/>
    <property type="match status" value="1"/>
</dbReference>
<keyword evidence="11" id="KW-0249">Electron transport</keyword>
<dbReference type="STRING" id="574349.SAMN05443545_10344"/>
<dbReference type="Gene3D" id="3.40.50.12440">
    <property type="match status" value="1"/>
</dbReference>
<dbReference type="Proteomes" id="UP000198500">
    <property type="component" value="Unassembled WGS sequence"/>
</dbReference>
<dbReference type="GO" id="GO:0051539">
    <property type="term" value="F:4 iron, 4 sulfur cluster binding"/>
    <property type="evidence" value="ECO:0007669"/>
    <property type="project" value="UniProtKB-KW"/>
</dbReference>
<dbReference type="CDD" id="cd02750">
    <property type="entry name" value="MopB_Nitrate-R-NarG-like"/>
    <property type="match status" value="1"/>
</dbReference>
<dbReference type="RefSeq" id="WP_092568643.1">
    <property type="nucleotide sequence ID" value="NZ_BMXH01000004.1"/>
</dbReference>
<dbReference type="GO" id="GO:0046872">
    <property type="term" value="F:metal ion binding"/>
    <property type="evidence" value="ECO:0007669"/>
    <property type="project" value="UniProtKB-KW"/>
</dbReference>
<evidence type="ECO:0000256" key="8">
    <source>
        <dbReference type="ARBA" id="ARBA00022485"/>
    </source>
</evidence>
<accession>A0A1H2WXA6</accession>
<evidence type="ECO:0000256" key="3">
    <source>
        <dbReference type="ARBA" id="ARBA00004202"/>
    </source>
</evidence>
<evidence type="ECO:0000256" key="12">
    <source>
        <dbReference type="ARBA" id="ARBA00023002"/>
    </source>
</evidence>
<keyword evidence="13" id="KW-0408">Iron</keyword>
<comment type="catalytic activity">
    <reaction evidence="17">
        <text>nitrate + a quinol = a quinone + nitrite + H2O</text>
        <dbReference type="Rhea" id="RHEA:56144"/>
        <dbReference type="ChEBI" id="CHEBI:15377"/>
        <dbReference type="ChEBI" id="CHEBI:16301"/>
        <dbReference type="ChEBI" id="CHEBI:17632"/>
        <dbReference type="ChEBI" id="CHEBI:24646"/>
        <dbReference type="ChEBI" id="CHEBI:132124"/>
        <dbReference type="EC" id="1.7.5.1"/>
    </reaction>
</comment>
<keyword evidence="8" id="KW-0004">4Fe-4S</keyword>
<protein>
    <recommendedName>
        <fullName evidence="5">nitrate reductase (quinone)</fullName>
        <ecNumber evidence="5">1.7.5.1</ecNumber>
    </recommendedName>
</protein>
<gene>
    <name evidence="19" type="ORF">SAMN05443545_10344</name>
</gene>
<evidence type="ECO:0000256" key="15">
    <source>
        <dbReference type="ARBA" id="ARBA00023063"/>
    </source>
</evidence>
<evidence type="ECO:0000313" key="19">
    <source>
        <dbReference type="EMBL" id="SDW85201.1"/>
    </source>
</evidence>
<evidence type="ECO:0000256" key="7">
    <source>
        <dbReference type="ARBA" id="ARBA00022475"/>
    </source>
</evidence>
<dbReference type="GO" id="GO:0009325">
    <property type="term" value="C:nitrate reductase complex"/>
    <property type="evidence" value="ECO:0007669"/>
    <property type="project" value="InterPro"/>
</dbReference>
<dbReference type="PANTHER" id="PTHR43105:SF2">
    <property type="entry name" value="RESPIRATORY NITRATE REDUCTASE 2 ALPHA CHAIN"/>
    <property type="match status" value="1"/>
</dbReference>
<dbReference type="Pfam" id="PF14710">
    <property type="entry name" value="Nitr_red_alph_N"/>
    <property type="match status" value="1"/>
</dbReference>
<keyword evidence="15" id="KW-0534">Nitrate assimilation</keyword>
<comment type="cofactor">
    <cofactor evidence="1">
        <name>Mo-bis(molybdopterin guanine dinucleotide)</name>
        <dbReference type="ChEBI" id="CHEBI:60539"/>
    </cofactor>
</comment>
<evidence type="ECO:0000256" key="11">
    <source>
        <dbReference type="ARBA" id="ARBA00022982"/>
    </source>
</evidence>
<dbReference type="InterPro" id="IPR006655">
    <property type="entry name" value="Mopterin_OxRdtase_prok_CS"/>
</dbReference>
<dbReference type="InterPro" id="IPR006963">
    <property type="entry name" value="Mopterin_OxRdtase_4Fe-4S_dom"/>
</dbReference>
<keyword evidence="20" id="KW-1185">Reference proteome</keyword>
<evidence type="ECO:0000259" key="18">
    <source>
        <dbReference type="PROSITE" id="PS51669"/>
    </source>
</evidence>
<evidence type="ECO:0000256" key="14">
    <source>
        <dbReference type="ARBA" id="ARBA00023014"/>
    </source>
</evidence>
<evidence type="ECO:0000256" key="9">
    <source>
        <dbReference type="ARBA" id="ARBA00022505"/>
    </source>
</evidence>
<sequence>MSHFIDRLNFFRRAREPFANEHGEMREEARGWEDGYRQRWQHDKVVRSTHGVNCTGSCSWKIYVKNGLVTWETQQTDYPRTRPDLPNHEPRGCPRGASYSWYIYSANRLKYPLIRKPLLTLWRDALETHGDPVEAWASIVEDPEKTRQYKRARGMGGFVRAGWDELNELVAASNVYTAKQYGPDRIIGFSPIPAMSMVSYAAGSRYLSLIGGVCMSFYDWYCDLPPASPMTWGEQTDVPESADWYNSGYIIAWGSNVPQTRTPDAHFFTEVRYKGTKTVSITPDYAEVSKLTDEWLSAKQGTDAALGIAMGHVILKEFHLDKPSAYFTDYVRRYTDMPCLVELEYREDGSYAPGRQLRASDFADNLGQDNNPEWKTLAWDETRDQLVVPRGSIGFRWGEQEGNQGKWNLEPLDADGTEIRPLLSFVEQHDTIAKVAFPYFGGLKHQHFAHVENDGASDELLFHSLPVKRLKKADGSEVLAVTVFDLMCANYGIDRGLGEDDGATAYDQVKPYTPAWQEKITGVPAEQCARIAREFADNAHKTRGRSMIIVGAGMNHWYHMDMNYRGLINMLVMCGCIGQSGGGWAHYVGQEKLRPQTGWLPLAFGLDWTRPPRHMNSTSFFYNHSSQWRYEKLEIKEILSPLANPADYQGSLIDFNVRAERMGWLPSAPQLDTNPLRLAEAAKSAGMSTADYVVDQLKCGDLRFAAEDPDNPRNFPRNLFIWRSNLLGSSGKGHEYMLKYLLGTRHGIQGKDLGEDGRQKPEEVEWHETAPEGKLDLLVTLDFRMSTTCLYSDVVLPTATWYEKDDLNTSDMHPFIHPLTAATDPAWESRSDWDIYKGIARAFSNVCQGHLGVETDLVTLPHQHDSPAELAQVEVKDWKKGECEPVPGKTMPNLIEIQRDYPATYERFTSLGPALERLGNGGKGISWNTDKEVELLGKLNYRKTEGPAKGRPCIESAIDAAETILTLAPETNGQVAVKAWGALSTITGREHAHLAHPKEEEKIRFRDIVAQPRKIISSPTWSGLEDEHVSYNAGYTNVHELIPWRTVSGRQQFYQDHPWMRAFGESLLVYRPPIDTKAVASIAAPKGNGNPEIALNWITPHQKWGIHSTYSDNQLMQTLSRGGPIVWLSEEDARSIGVEDNDWIELYNANGAIAARAVVSQRVKNGMVMMYHAQERILNMPGSEITGTRGGIHNSVTRVCPKPTHMIGGYAQLAYSFNYYGTVGSNRDEFVIVRKMRHIDWLDGEGNDYEQEAVK</sequence>
<evidence type="ECO:0000256" key="4">
    <source>
        <dbReference type="ARBA" id="ARBA00010312"/>
    </source>
</evidence>
<dbReference type="PANTHER" id="PTHR43105">
    <property type="entry name" value="RESPIRATORY NITRATE REDUCTASE"/>
    <property type="match status" value="1"/>
</dbReference>
<organism evidence="19 20">
    <name type="scientific">Aidingimonas halophila</name>
    <dbReference type="NCBI Taxonomy" id="574349"/>
    <lineage>
        <taxon>Bacteria</taxon>
        <taxon>Pseudomonadati</taxon>
        <taxon>Pseudomonadota</taxon>
        <taxon>Gammaproteobacteria</taxon>
        <taxon>Oceanospirillales</taxon>
        <taxon>Halomonadaceae</taxon>
        <taxon>Aidingimonas</taxon>
    </lineage>
</organism>
<dbReference type="PROSITE" id="PS51669">
    <property type="entry name" value="4FE4S_MOW_BIS_MGD"/>
    <property type="match status" value="1"/>
</dbReference>